<keyword evidence="1" id="KW-1133">Transmembrane helix</keyword>
<dbReference type="InterPro" id="IPR003594">
    <property type="entry name" value="HATPase_dom"/>
</dbReference>
<dbReference type="Pfam" id="PF06580">
    <property type="entry name" value="His_kinase"/>
    <property type="match status" value="1"/>
</dbReference>
<dbReference type="InterPro" id="IPR036890">
    <property type="entry name" value="HATPase_C_sf"/>
</dbReference>
<dbReference type="RefSeq" id="WP_151094629.1">
    <property type="nucleotide sequence ID" value="NZ_CP071520.1"/>
</dbReference>
<dbReference type="PANTHER" id="PTHR34220">
    <property type="entry name" value="SENSOR HISTIDINE KINASE YPDA"/>
    <property type="match status" value="1"/>
</dbReference>
<protein>
    <submittedName>
        <fullName evidence="3">Histidine kinase</fullName>
    </submittedName>
</protein>
<dbReference type="AlphaFoldDB" id="A0AAJ4MX52"/>
<proteinExistence type="predicted"/>
<evidence type="ECO:0000313" key="3">
    <source>
        <dbReference type="EMBL" id="QSX98728.1"/>
    </source>
</evidence>
<organism evidence="3 4">
    <name type="scientific">Janthinobacterium lividum</name>
    <dbReference type="NCBI Taxonomy" id="29581"/>
    <lineage>
        <taxon>Bacteria</taxon>
        <taxon>Pseudomonadati</taxon>
        <taxon>Pseudomonadota</taxon>
        <taxon>Betaproteobacteria</taxon>
        <taxon>Burkholderiales</taxon>
        <taxon>Oxalobacteraceae</taxon>
        <taxon>Janthinobacterium</taxon>
    </lineage>
</organism>
<gene>
    <name evidence="3" type="ORF">J3P46_13010</name>
</gene>
<dbReference type="PROSITE" id="PS50109">
    <property type="entry name" value="HIS_KIN"/>
    <property type="match status" value="1"/>
</dbReference>
<evidence type="ECO:0000313" key="4">
    <source>
        <dbReference type="Proteomes" id="UP000662821"/>
    </source>
</evidence>
<feature type="transmembrane region" description="Helical" evidence="1">
    <location>
        <begin position="127"/>
        <end position="147"/>
    </location>
</feature>
<keyword evidence="1" id="KW-0812">Transmembrane</keyword>
<accession>A0AAJ4MX52</accession>
<feature type="domain" description="Histidine kinase" evidence="2">
    <location>
        <begin position="315"/>
        <end position="410"/>
    </location>
</feature>
<dbReference type="InterPro" id="IPR050640">
    <property type="entry name" value="Bact_2-comp_sensor_kinase"/>
</dbReference>
<feature type="transmembrane region" description="Helical" evidence="1">
    <location>
        <begin position="92"/>
        <end position="115"/>
    </location>
</feature>
<dbReference type="GO" id="GO:0016020">
    <property type="term" value="C:membrane"/>
    <property type="evidence" value="ECO:0007669"/>
    <property type="project" value="InterPro"/>
</dbReference>
<keyword evidence="3" id="KW-0418">Kinase</keyword>
<dbReference type="EMBL" id="CP071520">
    <property type="protein sequence ID" value="QSX98728.1"/>
    <property type="molecule type" value="Genomic_DNA"/>
</dbReference>
<dbReference type="Pfam" id="PF02518">
    <property type="entry name" value="HATPase_c"/>
    <property type="match status" value="1"/>
</dbReference>
<evidence type="ECO:0000259" key="2">
    <source>
        <dbReference type="PROSITE" id="PS50109"/>
    </source>
</evidence>
<dbReference type="InterPro" id="IPR005467">
    <property type="entry name" value="His_kinase_dom"/>
</dbReference>
<keyword evidence="3" id="KW-0808">Transferase</keyword>
<feature type="transmembrane region" description="Helical" evidence="1">
    <location>
        <begin position="62"/>
        <end position="86"/>
    </location>
</feature>
<feature type="transmembrane region" description="Helical" evidence="1">
    <location>
        <begin position="167"/>
        <end position="186"/>
    </location>
</feature>
<dbReference type="InterPro" id="IPR010559">
    <property type="entry name" value="Sig_transdc_His_kin_internal"/>
</dbReference>
<dbReference type="SUPFAM" id="SSF55874">
    <property type="entry name" value="ATPase domain of HSP90 chaperone/DNA topoisomerase II/histidine kinase"/>
    <property type="match status" value="1"/>
</dbReference>
<dbReference type="PANTHER" id="PTHR34220:SF9">
    <property type="entry name" value="SIGNAL TRANSDUCTION HISTIDINE KINASE INTERNAL REGION DOMAIN-CONTAINING PROTEIN"/>
    <property type="match status" value="1"/>
</dbReference>
<evidence type="ECO:0000256" key="1">
    <source>
        <dbReference type="SAM" id="Phobius"/>
    </source>
</evidence>
<name>A0AAJ4MX52_9BURK</name>
<reference evidence="3 4" key="1">
    <citation type="submission" date="2021-03" db="EMBL/GenBank/DDBJ databases">
        <title>Draft genome sequence of Janthinobacterium sp. strain PLB02 isolated from infected primmorphs (Lubomirskia baicalensis).</title>
        <authorList>
            <person name="Chernogor L.I."/>
            <person name="Belikov S.I."/>
            <person name="Petrushin I.S."/>
        </authorList>
    </citation>
    <scope>NUCLEOTIDE SEQUENCE [LARGE SCALE GENOMIC DNA]</scope>
    <source>
        <strain evidence="3 4">PLB02</strain>
    </source>
</reference>
<sequence>MWKKFAGWYRCYDDETLRVLAHPDTAAQLPNGWRRWVALRLITLTPIERQQFHDFMLKYRGAGFYIAAARLMLLFSLIGVALHLLLPDKVGWTKAVVLSNVLGLAMAWGVLGVWFNYRKLAQRKLKTLLLLLVPALAGVAIGVLRAMLEGDSSIGTALGRGVRVGGWAALTAGLVYMVPMTIVAIWRNRQYEALALQLQQDAERDRLARELSESQLRLLRAQIEPHFLFNTLGAVQQLAEQGVQGAGRAAALTADLIAFLRASMAEMRSEQVPLQSEFDMVAAYLRVMQARMGSRLRYALDLPAEFAHATIPSMILLTLAENAIKHGIEPSLRGGEISLSALRVDGMLRLRVQDTGMGLPASAAGSAPEGGLGLENVRSRLSLSDPSASLTLRDGEEGGVIAEILLPIKIASSLKELAA</sequence>
<keyword evidence="1" id="KW-0472">Membrane</keyword>
<dbReference type="Gene3D" id="3.30.565.10">
    <property type="entry name" value="Histidine kinase-like ATPase, C-terminal domain"/>
    <property type="match status" value="1"/>
</dbReference>
<dbReference type="GO" id="GO:0000155">
    <property type="term" value="F:phosphorelay sensor kinase activity"/>
    <property type="evidence" value="ECO:0007669"/>
    <property type="project" value="InterPro"/>
</dbReference>
<dbReference type="Proteomes" id="UP000662821">
    <property type="component" value="Chromosome"/>
</dbReference>